<dbReference type="CDD" id="cd14692">
    <property type="entry name" value="bZIP_ATF4"/>
    <property type="match status" value="1"/>
</dbReference>
<dbReference type="EMBL" id="JAIWYP010000003">
    <property type="protein sequence ID" value="KAH3852870.1"/>
    <property type="molecule type" value="Genomic_DNA"/>
</dbReference>
<feature type="coiled-coil region" evidence="1">
    <location>
        <begin position="79"/>
        <end position="139"/>
    </location>
</feature>
<sequence>MDSTDFSNLNFAGLDSNLVQATLASISSNTITPIIKEELKLKIQSKRLASGKEELPKPIFKEPEKYEMTPEETEKRLHKRELNRVAAQKCRNKRKLQHESVKTIQAELELRNFTLKRKVEELEKEKQILIKQLMGQQISAIHSNTPYQEFIKDADLIVEHDSACMNPTDQPSTSSGIFRQDCPHRRFSEEFVRPPPPPYSYLLRRYSADVPTLQTAHPNENHQFFTQSAIPVSGVRPFYMSINTCNVGYPNGEPEFECPVTEVVPLQVEQTSIKDALQLTCELFDIPNSDNSAAGDLVPTDGKQNISFPSYHYEDDLPDFLDEDVDYSLNCDVHRLSPRSTRLVCESTEMKDKTTRDVGKEAETPEDLFELFFRGEDEATVPGGNTTRVDPVSPSLY</sequence>
<name>A0A9D4R4F0_DREPO</name>
<dbReference type="InterPro" id="IPR046347">
    <property type="entry name" value="bZIP_sf"/>
</dbReference>
<protein>
    <recommendedName>
        <fullName evidence="3">BZIP domain-containing protein</fullName>
    </recommendedName>
</protein>
<dbReference type="Pfam" id="PF07716">
    <property type="entry name" value="bZIP_2"/>
    <property type="match status" value="1"/>
</dbReference>
<feature type="region of interest" description="Disordered" evidence="2">
    <location>
        <begin position="376"/>
        <end position="397"/>
    </location>
</feature>
<organism evidence="4 5">
    <name type="scientific">Dreissena polymorpha</name>
    <name type="common">Zebra mussel</name>
    <name type="synonym">Mytilus polymorpha</name>
    <dbReference type="NCBI Taxonomy" id="45954"/>
    <lineage>
        <taxon>Eukaryota</taxon>
        <taxon>Metazoa</taxon>
        <taxon>Spiralia</taxon>
        <taxon>Lophotrochozoa</taxon>
        <taxon>Mollusca</taxon>
        <taxon>Bivalvia</taxon>
        <taxon>Autobranchia</taxon>
        <taxon>Heteroconchia</taxon>
        <taxon>Euheterodonta</taxon>
        <taxon>Imparidentia</taxon>
        <taxon>Neoheterodontei</taxon>
        <taxon>Myida</taxon>
        <taxon>Dreissenoidea</taxon>
        <taxon>Dreissenidae</taxon>
        <taxon>Dreissena</taxon>
    </lineage>
</organism>
<comment type="caution">
    <text evidence="4">The sequence shown here is derived from an EMBL/GenBank/DDBJ whole genome shotgun (WGS) entry which is preliminary data.</text>
</comment>
<dbReference type="OrthoDB" id="6156409at2759"/>
<dbReference type="SMART" id="SM00338">
    <property type="entry name" value="BRLZ"/>
    <property type="match status" value="1"/>
</dbReference>
<reference evidence="4" key="2">
    <citation type="submission" date="2020-11" db="EMBL/GenBank/DDBJ databases">
        <authorList>
            <person name="McCartney M.A."/>
            <person name="Auch B."/>
            <person name="Kono T."/>
            <person name="Mallez S."/>
            <person name="Becker A."/>
            <person name="Gohl D.M."/>
            <person name="Silverstein K.A.T."/>
            <person name="Koren S."/>
            <person name="Bechman K.B."/>
            <person name="Herman A."/>
            <person name="Abrahante J.E."/>
            <person name="Garbe J."/>
        </authorList>
    </citation>
    <scope>NUCLEOTIDE SEQUENCE</scope>
    <source>
        <strain evidence="4">Duluth1</strain>
        <tissue evidence="4">Whole animal</tissue>
    </source>
</reference>
<dbReference type="PANTHER" id="PTHR23351:SF59">
    <property type="entry name" value="CYCLIC AMP-DEPENDENT TRANSCRIPTION FACTOR ATF-3-LIKE"/>
    <property type="match status" value="1"/>
</dbReference>
<dbReference type="GO" id="GO:0000981">
    <property type="term" value="F:DNA-binding transcription factor activity, RNA polymerase II-specific"/>
    <property type="evidence" value="ECO:0007669"/>
    <property type="project" value="TreeGrafter"/>
</dbReference>
<gene>
    <name evidence="4" type="ORF">DPMN_095391</name>
</gene>
<reference evidence="4" key="1">
    <citation type="journal article" date="2019" name="bioRxiv">
        <title>The Genome of the Zebra Mussel, Dreissena polymorpha: A Resource for Invasive Species Research.</title>
        <authorList>
            <person name="McCartney M.A."/>
            <person name="Auch B."/>
            <person name="Kono T."/>
            <person name="Mallez S."/>
            <person name="Zhang Y."/>
            <person name="Obille A."/>
            <person name="Becker A."/>
            <person name="Abrahante J.E."/>
            <person name="Garbe J."/>
            <person name="Badalamenti J.P."/>
            <person name="Herman A."/>
            <person name="Mangelson H."/>
            <person name="Liachko I."/>
            <person name="Sullivan S."/>
            <person name="Sone E.D."/>
            <person name="Koren S."/>
            <person name="Silverstein K.A.T."/>
            <person name="Beckman K.B."/>
            <person name="Gohl D.M."/>
        </authorList>
    </citation>
    <scope>NUCLEOTIDE SEQUENCE</scope>
    <source>
        <strain evidence="4">Duluth1</strain>
        <tissue evidence="4">Whole animal</tissue>
    </source>
</reference>
<evidence type="ECO:0000256" key="1">
    <source>
        <dbReference type="SAM" id="Coils"/>
    </source>
</evidence>
<evidence type="ECO:0000313" key="4">
    <source>
        <dbReference type="EMBL" id="KAH3852870.1"/>
    </source>
</evidence>
<keyword evidence="5" id="KW-1185">Reference proteome</keyword>
<dbReference type="SUPFAM" id="SSF57959">
    <property type="entry name" value="Leucine zipper domain"/>
    <property type="match status" value="1"/>
</dbReference>
<dbReference type="PANTHER" id="PTHR23351">
    <property type="entry name" value="FOS TRANSCRIPTION FACTOR-RELATED"/>
    <property type="match status" value="1"/>
</dbReference>
<accession>A0A9D4R4F0</accession>
<proteinExistence type="predicted"/>
<dbReference type="Gene3D" id="1.20.5.170">
    <property type="match status" value="1"/>
</dbReference>
<dbReference type="InterPro" id="IPR004827">
    <property type="entry name" value="bZIP"/>
</dbReference>
<keyword evidence="1" id="KW-0175">Coiled coil</keyword>
<dbReference type="GO" id="GO:0000978">
    <property type="term" value="F:RNA polymerase II cis-regulatory region sequence-specific DNA binding"/>
    <property type="evidence" value="ECO:0007669"/>
    <property type="project" value="TreeGrafter"/>
</dbReference>
<dbReference type="Proteomes" id="UP000828390">
    <property type="component" value="Unassembled WGS sequence"/>
</dbReference>
<dbReference type="PROSITE" id="PS50217">
    <property type="entry name" value="BZIP"/>
    <property type="match status" value="1"/>
</dbReference>
<dbReference type="InterPro" id="IPR000837">
    <property type="entry name" value="AP-1"/>
</dbReference>
<evidence type="ECO:0000313" key="5">
    <source>
        <dbReference type="Proteomes" id="UP000828390"/>
    </source>
</evidence>
<evidence type="ECO:0000256" key="2">
    <source>
        <dbReference type="SAM" id="MobiDB-lite"/>
    </source>
</evidence>
<feature type="domain" description="BZIP" evidence="3">
    <location>
        <begin position="73"/>
        <end position="125"/>
    </location>
</feature>
<dbReference type="AlphaFoldDB" id="A0A9D4R4F0"/>
<dbReference type="GO" id="GO:0005634">
    <property type="term" value="C:nucleus"/>
    <property type="evidence" value="ECO:0007669"/>
    <property type="project" value="TreeGrafter"/>
</dbReference>
<evidence type="ECO:0000259" key="3">
    <source>
        <dbReference type="PROSITE" id="PS50217"/>
    </source>
</evidence>